<organism evidence="1">
    <name type="scientific">marine sediment metagenome</name>
    <dbReference type="NCBI Taxonomy" id="412755"/>
    <lineage>
        <taxon>unclassified sequences</taxon>
        <taxon>metagenomes</taxon>
        <taxon>ecological metagenomes</taxon>
    </lineage>
</organism>
<dbReference type="AlphaFoldDB" id="A0A0F9QW60"/>
<sequence>MVFSHDGIATDVHKEVNHDTLRETQEHPGYEWLTYRVCGIEFERGKGAEVRYSRVFDTCGDINCGKVAA</sequence>
<reference evidence="1" key="1">
    <citation type="journal article" date="2015" name="Nature">
        <title>Complex archaea that bridge the gap between prokaryotes and eukaryotes.</title>
        <authorList>
            <person name="Spang A."/>
            <person name="Saw J.H."/>
            <person name="Jorgensen S.L."/>
            <person name="Zaremba-Niedzwiedzka K."/>
            <person name="Martijn J."/>
            <person name="Lind A.E."/>
            <person name="van Eijk R."/>
            <person name="Schleper C."/>
            <person name="Guy L."/>
            <person name="Ettema T.J."/>
        </authorList>
    </citation>
    <scope>NUCLEOTIDE SEQUENCE</scope>
</reference>
<protein>
    <submittedName>
        <fullName evidence="1">Uncharacterized protein</fullName>
    </submittedName>
</protein>
<accession>A0A0F9QW60</accession>
<dbReference type="EMBL" id="LAZR01001214">
    <property type="protein sequence ID" value="KKN48595.1"/>
    <property type="molecule type" value="Genomic_DNA"/>
</dbReference>
<gene>
    <name evidence="1" type="ORF">LCGC14_0651400</name>
</gene>
<evidence type="ECO:0000313" key="1">
    <source>
        <dbReference type="EMBL" id="KKN48595.1"/>
    </source>
</evidence>
<comment type="caution">
    <text evidence="1">The sequence shown here is derived from an EMBL/GenBank/DDBJ whole genome shotgun (WGS) entry which is preliminary data.</text>
</comment>
<proteinExistence type="predicted"/>
<name>A0A0F9QW60_9ZZZZ</name>